<dbReference type="KEGG" id="pgin:FRZ67_14525"/>
<organism evidence="2 3">
    <name type="scientific">Panacibacter ginsenosidivorans</name>
    <dbReference type="NCBI Taxonomy" id="1813871"/>
    <lineage>
        <taxon>Bacteria</taxon>
        <taxon>Pseudomonadati</taxon>
        <taxon>Bacteroidota</taxon>
        <taxon>Chitinophagia</taxon>
        <taxon>Chitinophagales</taxon>
        <taxon>Chitinophagaceae</taxon>
        <taxon>Panacibacter</taxon>
    </lineage>
</organism>
<evidence type="ECO:0000259" key="1">
    <source>
        <dbReference type="Pfam" id="PF01551"/>
    </source>
</evidence>
<protein>
    <submittedName>
        <fullName evidence="2">M23 family metallopeptidase</fullName>
    </submittedName>
</protein>
<dbReference type="InterPro" id="IPR016047">
    <property type="entry name" value="M23ase_b-sheet_dom"/>
</dbReference>
<name>A0A5B8VC02_9BACT</name>
<sequence length="571" mass="64584">MGRFVCVVLFFDLLFSVDTSAQIKSLYPQNYFRSPLDIPLDLSANFGDLRSNHFHMGLDIRTKARENLNVYATADGYVSRVKIEKWGYGKAIYITHPNGYTTLYAHLNSFYKTLEDAVKAKQYNDEQWEQDIAFLPEQFPVTKGQFIALSGNTGGSGGPHLHYEIRDTKTENNLNPELFGYNIPDNLKPTVNGLYWYDRRYSTYQSPAKSIAVKASGSDYTTALKVVQVGSPLVSLAVKTLDRRMNSSFRFGIYQAELWMDDSLLNAFQLNDFSYPDSRYINACTDYSVYVKTKSFIQHLSILPGNLLKVFSEAGGSGIIILSDTAIHKMRIVLKDVHDNTTSINFLLQYNRALQQNITYPVNAKPFVPGRADSVIGKNVKAYFSSTAFYDAVPFQLAENTSPSPKAVSPMVALHNYTVPVQDSFTVQLKITKFLTASLKDKVVMQLISNKHKEVTKGEWNGDWMTAKFNRLGFVQLLLDTITPVIKPIGWVNGTKFTTQKTLRLRCTDELDEVEKFTATLDGQWLLFAEKNDDFIYSFDQYCKPGTHILVVTVTDKAGNIAKQNFKIIKQ</sequence>
<dbReference type="PANTHER" id="PTHR21666">
    <property type="entry name" value="PEPTIDASE-RELATED"/>
    <property type="match status" value="1"/>
</dbReference>
<dbReference type="Proteomes" id="UP000321533">
    <property type="component" value="Chromosome"/>
</dbReference>
<dbReference type="InterPro" id="IPR050570">
    <property type="entry name" value="Cell_wall_metabolism_enzyme"/>
</dbReference>
<dbReference type="GO" id="GO:0004222">
    <property type="term" value="F:metalloendopeptidase activity"/>
    <property type="evidence" value="ECO:0007669"/>
    <property type="project" value="TreeGrafter"/>
</dbReference>
<keyword evidence="3" id="KW-1185">Reference proteome</keyword>
<gene>
    <name evidence="2" type="ORF">FRZ67_14525</name>
</gene>
<reference evidence="2 3" key="1">
    <citation type="journal article" date="2016" name="Int. J. Syst. Evol. Microbiol.">
        <title>Panacibacter ginsenosidivorans gen. nov., sp. nov., with ginsenoside converting activity isolated from soil of a ginseng field.</title>
        <authorList>
            <person name="Siddiqi M.Z."/>
            <person name="Muhammad Shafi S."/>
            <person name="Choi K.D."/>
            <person name="Im W.T."/>
        </authorList>
    </citation>
    <scope>NUCLEOTIDE SEQUENCE [LARGE SCALE GENOMIC DNA]</scope>
    <source>
        <strain evidence="2 3">Gsoil1550</strain>
    </source>
</reference>
<dbReference type="Pfam" id="PF01551">
    <property type="entry name" value="Peptidase_M23"/>
    <property type="match status" value="1"/>
</dbReference>
<dbReference type="EMBL" id="CP042435">
    <property type="protein sequence ID" value="QEC68461.1"/>
    <property type="molecule type" value="Genomic_DNA"/>
</dbReference>
<evidence type="ECO:0000313" key="3">
    <source>
        <dbReference type="Proteomes" id="UP000321533"/>
    </source>
</evidence>
<dbReference type="PANTHER" id="PTHR21666:SF285">
    <property type="entry name" value="M23 FAMILY METALLOPEPTIDASE"/>
    <property type="match status" value="1"/>
</dbReference>
<feature type="domain" description="M23ase beta-sheet core" evidence="1">
    <location>
        <begin position="54"/>
        <end position="122"/>
    </location>
</feature>
<dbReference type="RefSeq" id="WP_147190490.1">
    <property type="nucleotide sequence ID" value="NZ_CP042435.1"/>
</dbReference>
<dbReference type="CDD" id="cd12797">
    <property type="entry name" value="M23_peptidase"/>
    <property type="match status" value="1"/>
</dbReference>
<dbReference type="InterPro" id="IPR011055">
    <property type="entry name" value="Dup_hybrid_motif"/>
</dbReference>
<accession>A0A5B8VC02</accession>
<dbReference type="Gene3D" id="2.70.70.10">
    <property type="entry name" value="Glucose Permease (Domain IIA)"/>
    <property type="match status" value="1"/>
</dbReference>
<dbReference type="AlphaFoldDB" id="A0A5B8VC02"/>
<evidence type="ECO:0000313" key="2">
    <source>
        <dbReference type="EMBL" id="QEC68461.1"/>
    </source>
</evidence>
<dbReference type="SUPFAM" id="SSF51261">
    <property type="entry name" value="Duplicated hybrid motif"/>
    <property type="match status" value="1"/>
</dbReference>
<proteinExistence type="predicted"/>
<dbReference type="OrthoDB" id="9810477at2"/>